<evidence type="ECO:0000313" key="6">
    <source>
        <dbReference type="Proteomes" id="UP000494252"/>
    </source>
</evidence>
<keyword evidence="6" id="KW-1185">Reference proteome</keyword>
<evidence type="ECO:0000259" key="4">
    <source>
        <dbReference type="PROSITE" id="PS01124"/>
    </source>
</evidence>
<dbReference type="AlphaFoldDB" id="A0A6J5GYY8"/>
<dbReference type="GO" id="GO:0003700">
    <property type="term" value="F:DNA-binding transcription factor activity"/>
    <property type="evidence" value="ECO:0007669"/>
    <property type="project" value="InterPro"/>
</dbReference>
<organism evidence="5 6">
    <name type="scientific">Paraburkholderia fynbosensis</name>
    <dbReference type="NCBI Taxonomy" id="1200993"/>
    <lineage>
        <taxon>Bacteria</taxon>
        <taxon>Pseudomonadati</taxon>
        <taxon>Pseudomonadota</taxon>
        <taxon>Betaproteobacteria</taxon>
        <taxon>Burkholderiales</taxon>
        <taxon>Burkholderiaceae</taxon>
        <taxon>Paraburkholderia</taxon>
    </lineage>
</organism>
<evidence type="ECO:0000313" key="5">
    <source>
        <dbReference type="EMBL" id="CAB3809586.1"/>
    </source>
</evidence>
<dbReference type="Pfam" id="PF12833">
    <property type="entry name" value="HTH_18"/>
    <property type="match status" value="1"/>
</dbReference>
<reference evidence="5 6" key="1">
    <citation type="submission" date="2020-04" db="EMBL/GenBank/DDBJ databases">
        <authorList>
            <person name="De Canck E."/>
        </authorList>
    </citation>
    <scope>NUCLEOTIDE SEQUENCE [LARGE SCALE GENOMIC DNA]</scope>
    <source>
        <strain evidence="5 6">LMG 27177</strain>
    </source>
</reference>
<name>A0A6J5GYY8_9BURK</name>
<dbReference type="PROSITE" id="PS00041">
    <property type="entry name" value="HTH_ARAC_FAMILY_1"/>
    <property type="match status" value="1"/>
</dbReference>
<evidence type="ECO:0000256" key="2">
    <source>
        <dbReference type="ARBA" id="ARBA00023125"/>
    </source>
</evidence>
<dbReference type="SMART" id="SM00342">
    <property type="entry name" value="HTH_ARAC"/>
    <property type="match status" value="1"/>
</dbReference>
<dbReference type="InterPro" id="IPR018060">
    <property type="entry name" value="HTH_AraC"/>
</dbReference>
<protein>
    <recommendedName>
        <fullName evidence="4">HTH araC/xylS-type domain-containing protein</fullName>
    </recommendedName>
</protein>
<sequence length="323" mass="35699">MQTDSTYLRHTYSGFGPSQAFDVVSGGRFEHRLLSSKLANMVHQRLTLGDIVIETGCYDFPVIANGCMPRNSVCIGLMADGAEITRVNTASIHADEIQIYPRGAELLYHAAGTSRWINFNVPEGRLQKVATVRRGRPLKLPTRSAASVPLKRGGRAALALLVDDAMSLARSLEPDGMAPDLAREMSDAMVDAYASALCDAQIPTTASTSSTADRHHRLILACERLAMSSDETDLALVQVAERSGYSLRSLQLIFRRSVGMTPGRWFMNIRLNGALRDLLTPTEDCSVTDVARKWGFHHLSRFAYHYRTMFGELPSETLRRARP</sequence>
<evidence type="ECO:0000256" key="3">
    <source>
        <dbReference type="ARBA" id="ARBA00023163"/>
    </source>
</evidence>
<dbReference type="SUPFAM" id="SSF46689">
    <property type="entry name" value="Homeodomain-like"/>
    <property type="match status" value="2"/>
</dbReference>
<gene>
    <name evidence="5" type="ORF">LMG27177_06839</name>
</gene>
<dbReference type="PANTHER" id="PTHR46796">
    <property type="entry name" value="HTH-TYPE TRANSCRIPTIONAL ACTIVATOR RHAS-RELATED"/>
    <property type="match status" value="1"/>
</dbReference>
<dbReference type="Gene3D" id="1.10.10.60">
    <property type="entry name" value="Homeodomain-like"/>
    <property type="match status" value="2"/>
</dbReference>
<dbReference type="EMBL" id="CADIKI010000030">
    <property type="protein sequence ID" value="CAB3809586.1"/>
    <property type="molecule type" value="Genomic_DNA"/>
</dbReference>
<dbReference type="Proteomes" id="UP000494252">
    <property type="component" value="Unassembled WGS sequence"/>
</dbReference>
<dbReference type="GO" id="GO:0043565">
    <property type="term" value="F:sequence-specific DNA binding"/>
    <property type="evidence" value="ECO:0007669"/>
    <property type="project" value="InterPro"/>
</dbReference>
<dbReference type="PANTHER" id="PTHR46796:SF12">
    <property type="entry name" value="HTH-TYPE DNA-BINDING TRANSCRIPTIONAL ACTIVATOR EUTR"/>
    <property type="match status" value="1"/>
</dbReference>
<dbReference type="PROSITE" id="PS01124">
    <property type="entry name" value="HTH_ARAC_FAMILY_2"/>
    <property type="match status" value="1"/>
</dbReference>
<keyword evidence="2" id="KW-0238">DNA-binding</keyword>
<proteinExistence type="predicted"/>
<dbReference type="InterPro" id="IPR009057">
    <property type="entry name" value="Homeodomain-like_sf"/>
</dbReference>
<keyword evidence="1" id="KW-0805">Transcription regulation</keyword>
<dbReference type="InterPro" id="IPR018062">
    <property type="entry name" value="HTH_AraC-typ_CS"/>
</dbReference>
<dbReference type="InterPro" id="IPR050204">
    <property type="entry name" value="AraC_XylS_family_regulators"/>
</dbReference>
<keyword evidence="3" id="KW-0804">Transcription</keyword>
<feature type="domain" description="HTH araC/xylS-type" evidence="4">
    <location>
        <begin position="216"/>
        <end position="320"/>
    </location>
</feature>
<accession>A0A6J5GYY8</accession>
<evidence type="ECO:0000256" key="1">
    <source>
        <dbReference type="ARBA" id="ARBA00023015"/>
    </source>
</evidence>